<feature type="region of interest" description="Disordered" evidence="1">
    <location>
        <begin position="327"/>
        <end position="347"/>
    </location>
</feature>
<feature type="compositionally biased region" description="Polar residues" evidence="1">
    <location>
        <begin position="466"/>
        <end position="488"/>
    </location>
</feature>
<feature type="compositionally biased region" description="Basic and acidic residues" evidence="1">
    <location>
        <begin position="795"/>
        <end position="808"/>
    </location>
</feature>
<name>A0A9Q8SDZ6_9PEZI</name>
<feature type="region of interest" description="Disordered" evidence="1">
    <location>
        <begin position="465"/>
        <end position="497"/>
    </location>
</feature>
<accession>A0A9Q8SDZ6</accession>
<feature type="region of interest" description="Disordered" evidence="1">
    <location>
        <begin position="670"/>
        <end position="808"/>
    </location>
</feature>
<feature type="region of interest" description="Disordered" evidence="1">
    <location>
        <begin position="117"/>
        <end position="151"/>
    </location>
</feature>
<keyword evidence="3" id="KW-1185">Reference proteome</keyword>
<protein>
    <submittedName>
        <fullName evidence="2">Uncharacterized protein</fullName>
    </submittedName>
</protein>
<dbReference type="GeneID" id="73335905"/>
<evidence type="ECO:0000313" key="3">
    <source>
        <dbReference type="Proteomes" id="UP000830671"/>
    </source>
</evidence>
<feature type="compositionally biased region" description="Low complexity" evidence="1">
    <location>
        <begin position="670"/>
        <end position="681"/>
    </location>
</feature>
<dbReference type="RefSeq" id="XP_049136852.1">
    <property type="nucleotide sequence ID" value="XM_049280895.1"/>
</dbReference>
<proteinExistence type="predicted"/>
<evidence type="ECO:0000313" key="2">
    <source>
        <dbReference type="EMBL" id="UQC75206.1"/>
    </source>
</evidence>
<feature type="compositionally biased region" description="Low complexity" evidence="1">
    <location>
        <begin position="751"/>
        <end position="767"/>
    </location>
</feature>
<evidence type="ECO:0000256" key="1">
    <source>
        <dbReference type="SAM" id="MobiDB-lite"/>
    </source>
</evidence>
<feature type="compositionally biased region" description="Basic and acidic residues" evidence="1">
    <location>
        <begin position="697"/>
        <end position="715"/>
    </location>
</feature>
<feature type="compositionally biased region" description="Basic and acidic residues" evidence="1">
    <location>
        <begin position="723"/>
        <end position="737"/>
    </location>
</feature>
<feature type="region of interest" description="Disordered" evidence="1">
    <location>
        <begin position="283"/>
        <end position="308"/>
    </location>
</feature>
<dbReference type="EMBL" id="CP019471">
    <property type="protein sequence ID" value="UQC75206.1"/>
    <property type="molecule type" value="Genomic_DNA"/>
</dbReference>
<gene>
    <name evidence="2" type="ORF">CLUP02_01859</name>
</gene>
<dbReference type="KEGG" id="clup:CLUP02_01859"/>
<feature type="compositionally biased region" description="Polar residues" evidence="1">
    <location>
        <begin position="138"/>
        <end position="151"/>
    </location>
</feature>
<organism evidence="2 3">
    <name type="scientific">Colletotrichum lupini</name>
    <dbReference type="NCBI Taxonomy" id="145971"/>
    <lineage>
        <taxon>Eukaryota</taxon>
        <taxon>Fungi</taxon>
        <taxon>Dikarya</taxon>
        <taxon>Ascomycota</taxon>
        <taxon>Pezizomycotina</taxon>
        <taxon>Sordariomycetes</taxon>
        <taxon>Hypocreomycetidae</taxon>
        <taxon>Glomerellales</taxon>
        <taxon>Glomerellaceae</taxon>
        <taxon>Colletotrichum</taxon>
        <taxon>Colletotrichum acutatum species complex</taxon>
    </lineage>
</organism>
<sequence length="808" mass="89835">MASETSRRPNVPRAQSSLDRNRKRWFIEFEQLQTHSRREKEQIAARFSQEHRDVCHDLDEEAHFAVNQSLPLKARELLENYQLELRRHRWAYCKQSFSSVAMHDSCNGMLGWSSARLPGQDSSDRTSPGADALGRATPSLSAGATPDQSQKNLLPRISAGDLFSVPNTLLAHTSPATMPSQLEWRTRQAQQLADQIPHNQGRTSFQHDHVGDLQLDSLRMPIMYKPSGPACNPAANAMQMLPSHSHGLISGPHHRSMRPVDSDIDGPHHRALGCGDCVPLPALHPKSMSSREEQPRPNSARPPPQGSMSRVYQFVTDATHGLPGCQSMAKRKPDAGDVPNQRTATKRMRNRALKSIAPRSITFGEVFQSGKAEYKHNIVKFEGVFYILRCDEHGVHFKQNALAAGAKHLHGASHGYLRKEHKLAVETIGFHVVDCTEELAAMNNESVDKRELSVRTETPVRDLSASDLTFQTPSSGDRSYEAQSTTKNTESKQHDVSSMITNPKAGELYYARWQGSNKAYIVLILGWTSLDMCGWKRMLGDTQLCNLRNRPSCYTYNDEGISGWASGYGDNEPRTMDRDVPVLWFENKSKTFLGWLGVKYILEPVDLEDLNRSHDPLDACNQARKKYAEVRGYNSFEALLTDRKSQRVASGDAKAKETIAVASIKLPPSSASVSESDIASDVDMHEPGDIPPLVEVSNHEDYIDLKSSRDGNVRESDDEMNGNDDHPAGPPQSDRRSIQVMRPPYPDGESSRSSGGSATAAGRSQSTIEEKRTADLVDTMMHDAVQISSLSGHTPQKDVPERDRLLAE</sequence>
<dbReference type="Proteomes" id="UP000830671">
    <property type="component" value="Chromosome 1"/>
</dbReference>
<reference evidence="2" key="1">
    <citation type="journal article" date="2021" name="Mol. Plant Microbe Interact.">
        <title>Complete Genome Sequence of the Plant-Pathogenic Fungus Colletotrichum lupini.</title>
        <authorList>
            <person name="Baroncelli R."/>
            <person name="Pensec F."/>
            <person name="Da Lio D."/>
            <person name="Boufleur T."/>
            <person name="Vicente I."/>
            <person name="Sarrocco S."/>
            <person name="Picot A."/>
            <person name="Baraldi E."/>
            <person name="Sukno S."/>
            <person name="Thon M."/>
            <person name="Le Floch G."/>
        </authorList>
    </citation>
    <scope>NUCLEOTIDE SEQUENCE</scope>
    <source>
        <strain evidence="2">IMI 504893</strain>
    </source>
</reference>
<dbReference type="AlphaFoldDB" id="A0A9Q8SDZ6"/>